<keyword evidence="3" id="KW-1185">Reference proteome</keyword>
<evidence type="ECO:0000313" key="2">
    <source>
        <dbReference type="EMBL" id="OAD80612.1"/>
    </source>
</evidence>
<feature type="compositionally biased region" description="Basic and acidic residues" evidence="1">
    <location>
        <begin position="22"/>
        <end position="31"/>
    </location>
</feature>
<dbReference type="Proteomes" id="UP000077315">
    <property type="component" value="Unassembled WGS sequence"/>
</dbReference>
<dbReference type="GeneID" id="29001743"/>
<evidence type="ECO:0000313" key="3">
    <source>
        <dbReference type="Proteomes" id="UP000077315"/>
    </source>
</evidence>
<name>A0A162V7R0_PHYB8</name>
<proteinExistence type="predicted"/>
<dbReference type="AlphaFoldDB" id="A0A162V7R0"/>
<feature type="region of interest" description="Disordered" evidence="1">
    <location>
        <begin position="22"/>
        <end position="42"/>
    </location>
</feature>
<gene>
    <name evidence="2" type="ORF">PHYBLDRAFT_61662</name>
</gene>
<dbReference type="RefSeq" id="XP_018298652.1">
    <property type="nucleotide sequence ID" value="XM_018440837.1"/>
</dbReference>
<organism evidence="2 3">
    <name type="scientific">Phycomyces blakesleeanus (strain ATCC 8743b / DSM 1359 / FGSC 10004 / NBRC 33097 / NRRL 1555)</name>
    <dbReference type="NCBI Taxonomy" id="763407"/>
    <lineage>
        <taxon>Eukaryota</taxon>
        <taxon>Fungi</taxon>
        <taxon>Fungi incertae sedis</taxon>
        <taxon>Mucoromycota</taxon>
        <taxon>Mucoromycotina</taxon>
        <taxon>Mucoromycetes</taxon>
        <taxon>Mucorales</taxon>
        <taxon>Phycomycetaceae</taxon>
        <taxon>Phycomyces</taxon>
    </lineage>
</organism>
<protein>
    <submittedName>
        <fullName evidence="2">Uncharacterized protein</fullName>
    </submittedName>
</protein>
<sequence>MVDDADAIKCMLLNLANEDGQCKEDELKSEKEEEEEKEKEKENISSLSIVTFGNTEKPNLISLFLYGLEDNEQNYTIPSPYCPERTKWNCEFIYIHDHAYIPLPLSSYINQSQANEYIASNINAAFLQSSCWITDSWSSPYNQYQNPIRGIRNMDLLRLKHNLWNRESVADLHFRHLVILVIFVLRGGEVGKDVLCRLQTHGGLSFGSSRFVFLGREGKTKPSKSNWSDKDF</sequence>
<accession>A0A162V7R0</accession>
<evidence type="ECO:0000256" key="1">
    <source>
        <dbReference type="SAM" id="MobiDB-lite"/>
    </source>
</evidence>
<reference evidence="3" key="1">
    <citation type="submission" date="2015-06" db="EMBL/GenBank/DDBJ databases">
        <title>Expansion of signal transduction pathways in fungi by whole-genome duplication.</title>
        <authorList>
            <consortium name="DOE Joint Genome Institute"/>
            <person name="Corrochano L.M."/>
            <person name="Kuo A."/>
            <person name="Marcet-Houben M."/>
            <person name="Polaino S."/>
            <person name="Salamov A."/>
            <person name="Villalobos J.M."/>
            <person name="Alvarez M.I."/>
            <person name="Avalos J."/>
            <person name="Benito E.P."/>
            <person name="Benoit I."/>
            <person name="Burger G."/>
            <person name="Camino L.P."/>
            <person name="Canovas D."/>
            <person name="Cerda-Olmedo E."/>
            <person name="Cheng J.-F."/>
            <person name="Dominguez A."/>
            <person name="Elias M."/>
            <person name="Eslava A.P."/>
            <person name="Glaser F."/>
            <person name="Grimwood J."/>
            <person name="Gutierrez G."/>
            <person name="Heitman J."/>
            <person name="Henrissat B."/>
            <person name="Iturriaga E.A."/>
            <person name="Lang B.F."/>
            <person name="Lavin J.L."/>
            <person name="Lee S."/>
            <person name="Li W."/>
            <person name="Lindquist E."/>
            <person name="Lopez-Garcia S."/>
            <person name="Luque E.M."/>
            <person name="Marcos A.T."/>
            <person name="Martin J."/>
            <person name="McCluskey K."/>
            <person name="Medina H.R."/>
            <person name="Miralles-Duran A."/>
            <person name="Miyazaki A."/>
            <person name="Munoz-Torres E."/>
            <person name="Oguiza J.A."/>
            <person name="Ohm R."/>
            <person name="Olmedo M."/>
            <person name="Orejas M."/>
            <person name="Ortiz-Castellanos L."/>
            <person name="Pisabarro A.G."/>
            <person name="Rodriguez-Romero J."/>
            <person name="Ruiz-Herrera J."/>
            <person name="Ruiz-Vazquez R."/>
            <person name="Sanz C."/>
            <person name="Schackwitz W."/>
            <person name="Schmutz J."/>
            <person name="Shahriari M."/>
            <person name="Shelest E."/>
            <person name="Silva-Franco F."/>
            <person name="Soanes D."/>
            <person name="Syed K."/>
            <person name="Tagua V.G."/>
            <person name="Talbot N.J."/>
            <person name="Thon M."/>
            <person name="De vries R.P."/>
            <person name="Wiebenga A."/>
            <person name="Yadav J.S."/>
            <person name="Braun E.L."/>
            <person name="Baker S."/>
            <person name="Garre V."/>
            <person name="Horwitz B."/>
            <person name="Torres-Martinez S."/>
            <person name="Idnurm A."/>
            <person name="Herrera-Estrella A."/>
            <person name="Gabaldon T."/>
            <person name="Grigoriev I.V."/>
        </authorList>
    </citation>
    <scope>NUCLEOTIDE SEQUENCE [LARGE SCALE GENOMIC DNA]</scope>
    <source>
        <strain evidence="3">NRRL 1555(-)</strain>
    </source>
</reference>
<dbReference type="EMBL" id="KV440971">
    <property type="protein sequence ID" value="OAD80612.1"/>
    <property type="molecule type" value="Genomic_DNA"/>
</dbReference>
<dbReference type="InParanoid" id="A0A162V7R0"/>
<dbReference type="VEuPathDB" id="FungiDB:PHYBLDRAFT_61662"/>